<evidence type="ECO:0000259" key="10">
    <source>
        <dbReference type="Pfam" id="PF04715"/>
    </source>
</evidence>
<dbReference type="GO" id="GO:0046872">
    <property type="term" value="F:metal ion binding"/>
    <property type="evidence" value="ECO:0007669"/>
    <property type="project" value="UniProtKB-KW"/>
</dbReference>
<evidence type="ECO:0000256" key="3">
    <source>
        <dbReference type="ARBA" id="ARBA00012266"/>
    </source>
</evidence>
<keyword evidence="4" id="KW-0479">Metal-binding</keyword>
<dbReference type="EC" id="4.1.3.27" evidence="3"/>
<evidence type="ECO:0000256" key="4">
    <source>
        <dbReference type="ARBA" id="ARBA00022723"/>
    </source>
</evidence>
<dbReference type="PANTHER" id="PTHR11236">
    <property type="entry name" value="AMINOBENZOATE/ANTHRANILATE SYNTHASE"/>
    <property type="match status" value="1"/>
</dbReference>
<proteinExistence type="inferred from homology"/>
<sequence>MRGPNLQQGQVLPISRRVPKAPDPLELFARLTDAGERADAALLESADGAEGRHLRSMLVTKCAVRATCRAREVMFEALSANGESALEHVAERLGEFGEVRDEAGALRFVPETATRGGSEAHRLRAPSSLDALRAMAFGWELVSSPGPLSMVCPGVFAYELIDEFEALPEPRGDATEYPDFVFWLPEETVVIDHTTGATRAIRHVYAGSQARASYHDAMNALEGLCAAVEAAPAAAKAERVKGARLDEEPQVEVDIDEATFGGAVEELKGHIAAGDIFQAVPSRTFRAACSDPLASYRRLRAENPSPYMFYVRREEDVLFGASPETSVKVSQCGRGEPKEVEIRPIAGTRPRGFDAQGRIDADLDARMEAELRLDTKELAEHMMLVDLARNDVARVSRPGTREVSRLLGVDRYSHVMHLVSHVRGELADGLDALHAYAGSMNMGTLVGAPKLRAAELIRRFEVDRRGPYGGAVGYLTPDGEMDTAIVIRSALVRDGVAHVRAGAGVVADSQPALEADETRRKARAVLRALGGAGRTAKGAKGAKDAKGKKKEGL</sequence>
<dbReference type="AlphaFoldDB" id="A0A4Y6Q2L3"/>
<evidence type="ECO:0000256" key="8">
    <source>
        <dbReference type="SAM" id="MobiDB-lite"/>
    </source>
</evidence>
<dbReference type="InterPro" id="IPR005257">
    <property type="entry name" value="Anth_synth_I_TrpE"/>
</dbReference>
<dbReference type="GO" id="GO:0000162">
    <property type="term" value="P:L-tryptophan biosynthetic process"/>
    <property type="evidence" value="ECO:0007669"/>
    <property type="project" value="TreeGrafter"/>
</dbReference>
<dbReference type="InterPro" id="IPR019999">
    <property type="entry name" value="Anth_synth_I-like"/>
</dbReference>
<evidence type="ECO:0000313" key="12">
    <source>
        <dbReference type="Proteomes" id="UP000315995"/>
    </source>
</evidence>
<name>A0A4Y6Q2L3_PERCE</name>
<dbReference type="InterPro" id="IPR005801">
    <property type="entry name" value="ADC_synthase"/>
</dbReference>
<dbReference type="InterPro" id="IPR006805">
    <property type="entry name" value="Anth_synth_I_N"/>
</dbReference>
<dbReference type="Proteomes" id="UP000315995">
    <property type="component" value="Chromosome"/>
</dbReference>
<dbReference type="Pfam" id="PF04715">
    <property type="entry name" value="Anth_synt_I_N"/>
    <property type="match status" value="1"/>
</dbReference>
<dbReference type="NCBIfam" id="TIGR00565">
    <property type="entry name" value="trpE_proteo"/>
    <property type="match status" value="1"/>
</dbReference>
<dbReference type="InterPro" id="IPR015890">
    <property type="entry name" value="Chorismate_C"/>
</dbReference>
<feature type="domain" description="Chorismate-utilising enzyme C-terminal" evidence="9">
    <location>
        <begin position="257"/>
        <end position="521"/>
    </location>
</feature>
<dbReference type="EMBL" id="CP041186">
    <property type="protein sequence ID" value="QDG54245.1"/>
    <property type="molecule type" value="Genomic_DNA"/>
</dbReference>
<dbReference type="RefSeq" id="WP_141200689.1">
    <property type="nucleotide sequence ID" value="NZ_CP041186.1"/>
</dbReference>
<accession>A0A5B8YGJ3</accession>
<keyword evidence="12" id="KW-1185">Reference proteome</keyword>
<evidence type="ECO:0000256" key="2">
    <source>
        <dbReference type="ARBA" id="ARBA00009562"/>
    </source>
</evidence>
<evidence type="ECO:0000313" key="11">
    <source>
        <dbReference type="EMBL" id="QDG54245.1"/>
    </source>
</evidence>
<evidence type="ECO:0000259" key="9">
    <source>
        <dbReference type="Pfam" id="PF00425"/>
    </source>
</evidence>
<evidence type="ECO:0000256" key="5">
    <source>
        <dbReference type="ARBA" id="ARBA00022842"/>
    </source>
</evidence>
<keyword evidence="5" id="KW-0460">Magnesium</keyword>
<comment type="cofactor">
    <cofactor evidence="1">
        <name>Mg(2+)</name>
        <dbReference type="ChEBI" id="CHEBI:18420"/>
    </cofactor>
</comment>
<dbReference type="GO" id="GO:0004049">
    <property type="term" value="F:anthranilate synthase activity"/>
    <property type="evidence" value="ECO:0007669"/>
    <property type="project" value="UniProtKB-EC"/>
</dbReference>
<dbReference type="NCBIfam" id="NF010079">
    <property type="entry name" value="PRK13564.1"/>
    <property type="match status" value="1"/>
</dbReference>
<feature type="domain" description="Anthranilate synthase component I N-terminal" evidence="10">
    <location>
        <begin position="23"/>
        <end position="195"/>
    </location>
</feature>
<evidence type="ECO:0000256" key="6">
    <source>
        <dbReference type="ARBA" id="ARBA00023239"/>
    </source>
</evidence>
<dbReference type="Pfam" id="PF00425">
    <property type="entry name" value="Chorismate_bind"/>
    <property type="match status" value="1"/>
</dbReference>
<gene>
    <name evidence="11" type="ORF">FIV42_26925</name>
</gene>
<reference evidence="11 12" key="1">
    <citation type="submission" date="2019-06" db="EMBL/GenBank/DDBJ databases">
        <title>Persicimonas caeni gen. nov., sp. nov., a predatory bacterium isolated from solar saltern.</title>
        <authorList>
            <person name="Wang S."/>
        </authorList>
    </citation>
    <scope>NUCLEOTIDE SEQUENCE [LARGE SCALE GENOMIC DNA]</scope>
    <source>
        <strain evidence="11 12">YN101</strain>
    </source>
</reference>
<organism evidence="11 12">
    <name type="scientific">Persicimonas caeni</name>
    <dbReference type="NCBI Taxonomy" id="2292766"/>
    <lineage>
        <taxon>Bacteria</taxon>
        <taxon>Deltaproteobacteria</taxon>
        <taxon>Bradymonadales</taxon>
        <taxon>Bradymonadaceae</taxon>
        <taxon>Persicimonas</taxon>
    </lineage>
</organism>
<accession>A0A4Y6Q2L3</accession>
<feature type="region of interest" description="Disordered" evidence="8">
    <location>
        <begin position="531"/>
        <end position="553"/>
    </location>
</feature>
<evidence type="ECO:0000256" key="7">
    <source>
        <dbReference type="ARBA" id="ARBA00047683"/>
    </source>
</evidence>
<comment type="similarity">
    <text evidence="2">Belongs to the anthranilate synthase component I family.</text>
</comment>
<dbReference type="PRINTS" id="PR00095">
    <property type="entry name" value="ANTSNTHASEI"/>
</dbReference>
<dbReference type="Gene3D" id="3.60.120.10">
    <property type="entry name" value="Anthranilate synthase"/>
    <property type="match status" value="1"/>
</dbReference>
<feature type="compositionally biased region" description="Basic and acidic residues" evidence="8">
    <location>
        <begin position="541"/>
        <end position="553"/>
    </location>
</feature>
<evidence type="ECO:0000256" key="1">
    <source>
        <dbReference type="ARBA" id="ARBA00001946"/>
    </source>
</evidence>
<dbReference type="SUPFAM" id="SSF56322">
    <property type="entry name" value="ADC synthase"/>
    <property type="match status" value="1"/>
</dbReference>
<comment type="catalytic activity">
    <reaction evidence="7">
        <text>chorismate + L-glutamine = anthranilate + pyruvate + L-glutamate + H(+)</text>
        <dbReference type="Rhea" id="RHEA:21732"/>
        <dbReference type="ChEBI" id="CHEBI:15361"/>
        <dbReference type="ChEBI" id="CHEBI:15378"/>
        <dbReference type="ChEBI" id="CHEBI:16567"/>
        <dbReference type="ChEBI" id="CHEBI:29748"/>
        <dbReference type="ChEBI" id="CHEBI:29985"/>
        <dbReference type="ChEBI" id="CHEBI:58359"/>
        <dbReference type="EC" id="4.1.3.27"/>
    </reaction>
</comment>
<dbReference type="OrthoDB" id="9803598at2"/>
<keyword evidence="6 11" id="KW-0456">Lyase</keyword>
<protein>
    <recommendedName>
        <fullName evidence="3">anthranilate synthase</fullName>
        <ecNumber evidence="3">4.1.3.27</ecNumber>
    </recommendedName>
</protein>
<dbReference type="PANTHER" id="PTHR11236:SF49">
    <property type="entry name" value="ANTHRANILATE SYNTHASE COMPONENT 1"/>
    <property type="match status" value="1"/>
</dbReference>